<proteinExistence type="inferred from homology"/>
<dbReference type="RefSeq" id="WP_013030452.1">
    <property type="nucleotide sequence ID" value="NC_013959.1"/>
</dbReference>
<evidence type="ECO:0000313" key="4">
    <source>
        <dbReference type="Proteomes" id="UP000001625"/>
    </source>
</evidence>
<dbReference type="AlphaFoldDB" id="D5CLV9"/>
<name>D5CLV9_SIDLE</name>
<protein>
    <submittedName>
        <fullName evidence="3">Activator of Hsp90 ATPase 1 family protein</fullName>
    </submittedName>
</protein>
<dbReference type="STRING" id="580332.Slit_2327"/>
<dbReference type="KEGG" id="slt:Slit_2327"/>
<dbReference type="InterPro" id="IPR023393">
    <property type="entry name" value="START-like_dom_sf"/>
</dbReference>
<dbReference type="Gene3D" id="3.30.530.20">
    <property type="match status" value="1"/>
</dbReference>
<accession>D5CLV9</accession>
<dbReference type="Proteomes" id="UP000001625">
    <property type="component" value="Chromosome"/>
</dbReference>
<organism evidence="3 4">
    <name type="scientific">Sideroxydans lithotrophicus (strain ES-1)</name>
    <dbReference type="NCBI Taxonomy" id="580332"/>
    <lineage>
        <taxon>Bacteria</taxon>
        <taxon>Pseudomonadati</taxon>
        <taxon>Pseudomonadota</taxon>
        <taxon>Betaproteobacteria</taxon>
        <taxon>Nitrosomonadales</taxon>
        <taxon>Gallionellaceae</taxon>
        <taxon>Sideroxydans</taxon>
    </lineage>
</organism>
<dbReference type="Pfam" id="PF08327">
    <property type="entry name" value="AHSA1"/>
    <property type="match status" value="1"/>
</dbReference>
<comment type="similarity">
    <text evidence="1">Belongs to the AHA1 family.</text>
</comment>
<feature type="domain" description="Activator of Hsp90 ATPase homologue 1/2-like C-terminal" evidence="2">
    <location>
        <begin position="18"/>
        <end position="148"/>
    </location>
</feature>
<evidence type="ECO:0000313" key="3">
    <source>
        <dbReference type="EMBL" id="ADE12554.1"/>
    </source>
</evidence>
<dbReference type="EMBL" id="CP001965">
    <property type="protein sequence ID" value="ADE12554.1"/>
    <property type="molecule type" value="Genomic_DNA"/>
</dbReference>
<dbReference type="OrthoDB" id="9805228at2"/>
<sequence length="165" mass="19067">MDAATRNTLGLTIARTFDAPRELVWEAWTKPEHALQWWGPSHHPATKIEWDARPGGRWRNCLQSVETGEALWHGGVFREVVRPERLVFTFAWEEPGERGVETVVTVTFDESKGKTQMTMHQVPFQSITERDGHDEGWNSTFDRLATYLTQESGRLQFFNGRKESH</sequence>
<dbReference type="InterPro" id="IPR013538">
    <property type="entry name" value="ASHA1/2-like_C"/>
</dbReference>
<evidence type="ECO:0000256" key="1">
    <source>
        <dbReference type="ARBA" id="ARBA00006817"/>
    </source>
</evidence>
<keyword evidence="4" id="KW-1185">Reference proteome</keyword>
<reference evidence="3 4" key="1">
    <citation type="submission" date="2010-03" db="EMBL/GenBank/DDBJ databases">
        <title>Complete sequence of Sideroxydans lithotrophicus ES-1.</title>
        <authorList>
            <consortium name="US DOE Joint Genome Institute"/>
            <person name="Lucas S."/>
            <person name="Copeland A."/>
            <person name="Lapidus A."/>
            <person name="Cheng J.-F."/>
            <person name="Bruce D."/>
            <person name="Goodwin L."/>
            <person name="Pitluck S."/>
            <person name="Munk A.C."/>
            <person name="Detter J.C."/>
            <person name="Han C."/>
            <person name="Tapia R."/>
            <person name="Larimer F."/>
            <person name="Land M."/>
            <person name="Hauser L."/>
            <person name="Kyrpides N."/>
            <person name="Ivanova N."/>
            <person name="Emerson D."/>
            <person name="Woyke T."/>
        </authorList>
    </citation>
    <scope>NUCLEOTIDE SEQUENCE [LARGE SCALE GENOMIC DNA]</scope>
    <source>
        <strain evidence="3 4">ES-1</strain>
    </source>
</reference>
<dbReference type="SUPFAM" id="SSF55961">
    <property type="entry name" value="Bet v1-like"/>
    <property type="match status" value="1"/>
</dbReference>
<evidence type="ECO:0000259" key="2">
    <source>
        <dbReference type="Pfam" id="PF08327"/>
    </source>
</evidence>
<gene>
    <name evidence="3" type="ordered locus">Slit_2327</name>
</gene>
<dbReference type="eggNOG" id="COG3832">
    <property type="taxonomic scope" value="Bacteria"/>
</dbReference>
<dbReference type="HOGENOM" id="CLU_108923_6_3_4"/>